<comment type="caution">
    <text evidence="1">The sequence shown here is derived from an EMBL/GenBank/DDBJ whole genome shotgun (WGS) entry which is preliminary data.</text>
</comment>
<dbReference type="EMBL" id="JBANDX010000001">
    <property type="protein sequence ID" value="MEL0606924.1"/>
    <property type="molecule type" value="Genomic_DNA"/>
</dbReference>
<name>A0ABU9FL53_9VIBR</name>
<organism evidence="1 2">
    <name type="scientific">Vibrio echinoideorum</name>
    <dbReference type="NCBI Taxonomy" id="2100116"/>
    <lineage>
        <taxon>Bacteria</taxon>
        <taxon>Pseudomonadati</taxon>
        <taxon>Pseudomonadota</taxon>
        <taxon>Gammaproteobacteria</taxon>
        <taxon>Vibrionales</taxon>
        <taxon>Vibrionaceae</taxon>
        <taxon>Vibrio</taxon>
    </lineage>
</organism>
<gene>
    <name evidence="1" type="ORF">V8Z71_01295</name>
</gene>
<protein>
    <submittedName>
        <fullName evidence="1">Uncharacterized protein</fullName>
    </submittedName>
</protein>
<evidence type="ECO:0000313" key="1">
    <source>
        <dbReference type="EMBL" id="MEL0606924.1"/>
    </source>
</evidence>
<reference evidence="1 2" key="1">
    <citation type="submission" date="2024-02" db="EMBL/GenBank/DDBJ databases">
        <title>Bacteria isolated from the canopy kelp, Nereocystis luetkeana.</title>
        <authorList>
            <person name="Pfister C.A."/>
            <person name="Younker I.T."/>
            <person name="Light S.H."/>
        </authorList>
    </citation>
    <scope>NUCLEOTIDE SEQUENCE [LARGE SCALE GENOMIC DNA]</scope>
    <source>
        <strain evidence="1 2">TI.1.15</strain>
    </source>
</reference>
<keyword evidence="2" id="KW-1185">Reference proteome</keyword>
<sequence>MNEYSIYKSKTESIEFVDEGEFSSSDTKNELLFDGYTYVGQIEGKSIDDVQEKYKHKSDFYLTSDESLYNPYEDEFPFSSLTIEETNIKIYEYHRLKSLPDKSSATITLHIQSYLKARIDSRTVKTVKGEKKGIFGKSDILEKHKEFYVSNHKIKEKDKTIDGDRLAFDIQNAYLLIEKSGYEVQSITPISNRGVIEYYNPTSIAVGFSYTSGMIIIANKKS</sequence>
<dbReference type="RefSeq" id="WP_341634062.1">
    <property type="nucleotide sequence ID" value="NZ_JBANDX010000001.1"/>
</dbReference>
<dbReference type="Proteomes" id="UP001377160">
    <property type="component" value="Unassembled WGS sequence"/>
</dbReference>
<evidence type="ECO:0000313" key="2">
    <source>
        <dbReference type="Proteomes" id="UP001377160"/>
    </source>
</evidence>
<proteinExistence type="predicted"/>
<accession>A0ABU9FL53</accession>